<proteinExistence type="predicted"/>
<protein>
    <submittedName>
        <fullName evidence="2">DDE superfamily endonuclease</fullName>
    </submittedName>
</protein>
<reference evidence="2 3" key="1">
    <citation type="journal article" date="2022" name="bioRxiv">
        <title>Ecology and evolution of chlamydial symbionts of arthropods.</title>
        <authorList>
            <person name="Halter T."/>
            <person name="Koestlbacher S."/>
            <person name="Collingro A."/>
            <person name="Sixt B.S."/>
            <person name="Toenshoff E.R."/>
            <person name="Hendrickx F."/>
            <person name="Kostanjsek R."/>
            <person name="Horn M."/>
        </authorList>
    </citation>
    <scope>NUCLEOTIDE SEQUENCE [LARGE SCALE GENOMIC DNA]</scope>
    <source>
        <strain evidence="2">W744xW776</strain>
    </source>
</reference>
<evidence type="ECO:0000259" key="1">
    <source>
        <dbReference type="Pfam" id="PF13358"/>
    </source>
</evidence>
<feature type="domain" description="Tc1-like transposase DDE" evidence="1">
    <location>
        <begin position="33"/>
        <end position="85"/>
    </location>
</feature>
<sequence length="119" mass="14230">MVWALRKDSTDHELGCALDNIAEYGASKLFSEAAYYRSKIVANYLKTSRVEIKFLPPYSPDLNLIERLWRFINKKVRNNRYYEKFLDFKKAICAFFENIPKYREELQPLLSKKFYLVKS</sequence>
<keyword evidence="2" id="KW-0378">Hydrolase</keyword>
<dbReference type="Pfam" id="PF13358">
    <property type="entry name" value="DDE_3"/>
    <property type="match status" value="1"/>
</dbReference>
<dbReference type="GO" id="GO:0004519">
    <property type="term" value="F:endonuclease activity"/>
    <property type="evidence" value="ECO:0007669"/>
    <property type="project" value="UniProtKB-KW"/>
</dbReference>
<dbReference type="InterPro" id="IPR036397">
    <property type="entry name" value="RNaseH_sf"/>
</dbReference>
<keyword evidence="3" id="KW-1185">Reference proteome</keyword>
<evidence type="ECO:0000313" key="3">
    <source>
        <dbReference type="Proteomes" id="UP000826014"/>
    </source>
</evidence>
<keyword evidence="2" id="KW-0540">Nuclease</keyword>
<dbReference type="InterPro" id="IPR038717">
    <property type="entry name" value="Tc1-like_DDE_dom"/>
</dbReference>
<name>A0ABX8V2M1_9BACT</name>
<dbReference type="Proteomes" id="UP000826014">
    <property type="component" value="Chromosome"/>
</dbReference>
<gene>
    <name evidence="2" type="ORF">RHABOEDO_001723</name>
</gene>
<accession>A0ABX8V2M1</accession>
<dbReference type="EMBL" id="CP075587">
    <property type="protein sequence ID" value="QYF49391.1"/>
    <property type="molecule type" value="Genomic_DNA"/>
</dbReference>
<keyword evidence="2" id="KW-0255">Endonuclease</keyword>
<dbReference type="Gene3D" id="3.30.420.10">
    <property type="entry name" value="Ribonuclease H-like superfamily/Ribonuclease H"/>
    <property type="match status" value="1"/>
</dbReference>
<organism evidence="2 3">
    <name type="scientific">Candidatus Rhabdochlamydia oedothoracis</name>
    <dbReference type="NCBI Taxonomy" id="2720720"/>
    <lineage>
        <taxon>Bacteria</taxon>
        <taxon>Pseudomonadati</taxon>
        <taxon>Chlamydiota</taxon>
        <taxon>Chlamydiia</taxon>
        <taxon>Parachlamydiales</taxon>
        <taxon>Candidatus Rhabdochlamydiaceae</taxon>
        <taxon>Candidatus Rhabdochlamydia</taxon>
    </lineage>
</organism>
<evidence type="ECO:0000313" key="2">
    <source>
        <dbReference type="EMBL" id="QYF49391.1"/>
    </source>
</evidence>